<protein>
    <submittedName>
        <fullName evidence="1">Uncharacterized protein</fullName>
    </submittedName>
</protein>
<name>A0AAW0S929_SCYPA</name>
<evidence type="ECO:0000313" key="1">
    <source>
        <dbReference type="EMBL" id="KAK8371788.1"/>
    </source>
</evidence>
<comment type="caution">
    <text evidence="1">The sequence shown here is derived from an EMBL/GenBank/DDBJ whole genome shotgun (WGS) entry which is preliminary data.</text>
</comment>
<organism evidence="1 2">
    <name type="scientific">Scylla paramamosain</name>
    <name type="common">Mud crab</name>
    <dbReference type="NCBI Taxonomy" id="85552"/>
    <lineage>
        <taxon>Eukaryota</taxon>
        <taxon>Metazoa</taxon>
        <taxon>Ecdysozoa</taxon>
        <taxon>Arthropoda</taxon>
        <taxon>Crustacea</taxon>
        <taxon>Multicrustacea</taxon>
        <taxon>Malacostraca</taxon>
        <taxon>Eumalacostraca</taxon>
        <taxon>Eucarida</taxon>
        <taxon>Decapoda</taxon>
        <taxon>Pleocyemata</taxon>
        <taxon>Brachyura</taxon>
        <taxon>Eubrachyura</taxon>
        <taxon>Portunoidea</taxon>
        <taxon>Portunidae</taxon>
        <taxon>Portuninae</taxon>
        <taxon>Scylla</taxon>
    </lineage>
</organism>
<proteinExistence type="predicted"/>
<evidence type="ECO:0000313" key="2">
    <source>
        <dbReference type="Proteomes" id="UP001487740"/>
    </source>
</evidence>
<accession>A0AAW0S929</accession>
<gene>
    <name evidence="1" type="ORF">O3P69_015568</name>
</gene>
<sequence>MKLHRAFLCCRPQGVTAGSCAVAGINPCGGSLTAILPSLHSRQALRHAALSCDSGTRPKEPGRFDPRLATLGRKTTSRQALLKFPLTRYRSDLSHKTGTRFPYYPTRQHVSLFPPVPRVKALLMPFTSQQPTLPCLTVGQAGH</sequence>
<reference evidence="1 2" key="1">
    <citation type="submission" date="2023-03" db="EMBL/GenBank/DDBJ databases">
        <title>High-quality genome of Scylla paramamosain provides insights in environmental adaptation.</title>
        <authorList>
            <person name="Zhang L."/>
        </authorList>
    </citation>
    <scope>NUCLEOTIDE SEQUENCE [LARGE SCALE GENOMIC DNA]</scope>
    <source>
        <strain evidence="1">LZ_2023a</strain>
        <tissue evidence="1">Muscle</tissue>
    </source>
</reference>
<dbReference type="AlphaFoldDB" id="A0AAW0S929"/>
<keyword evidence="2" id="KW-1185">Reference proteome</keyword>
<dbReference type="EMBL" id="JARAKH010006407">
    <property type="protein sequence ID" value="KAK8371788.1"/>
    <property type="molecule type" value="Genomic_DNA"/>
</dbReference>
<dbReference type="Proteomes" id="UP001487740">
    <property type="component" value="Unassembled WGS sequence"/>
</dbReference>